<name>A0A8J3XDW0_9ACTN</name>
<dbReference type="Pfam" id="PF19614">
    <property type="entry name" value="DUF6119"/>
    <property type="match status" value="1"/>
</dbReference>
<dbReference type="AlphaFoldDB" id="A0A8J3XDW0"/>
<protein>
    <recommendedName>
        <fullName evidence="3">Sporadically distributed protein, TIGR04141 family</fullName>
    </recommendedName>
</protein>
<organism evidence="1 2">
    <name type="scientific">Planotetraspora mira</name>
    <dbReference type="NCBI Taxonomy" id="58121"/>
    <lineage>
        <taxon>Bacteria</taxon>
        <taxon>Bacillati</taxon>
        <taxon>Actinomycetota</taxon>
        <taxon>Actinomycetes</taxon>
        <taxon>Streptosporangiales</taxon>
        <taxon>Streptosporangiaceae</taxon>
        <taxon>Planotetraspora</taxon>
    </lineage>
</organism>
<comment type="caution">
    <text evidence="1">The sequence shown here is derived from an EMBL/GenBank/DDBJ whole genome shotgun (WGS) entry which is preliminary data.</text>
</comment>
<proteinExistence type="predicted"/>
<keyword evidence="2" id="KW-1185">Reference proteome</keyword>
<dbReference type="RefSeq" id="WP_377343364.1">
    <property type="nucleotide sequence ID" value="NZ_JBHTHH010000008.1"/>
</dbReference>
<evidence type="ECO:0008006" key="3">
    <source>
        <dbReference type="Google" id="ProtNLM"/>
    </source>
</evidence>
<reference evidence="1 2" key="1">
    <citation type="submission" date="2021-01" db="EMBL/GenBank/DDBJ databases">
        <title>Whole genome shotgun sequence of Planotetraspora mira NBRC 15435.</title>
        <authorList>
            <person name="Komaki H."/>
            <person name="Tamura T."/>
        </authorList>
    </citation>
    <scope>NUCLEOTIDE SEQUENCE [LARGE SCALE GENOMIC DNA]</scope>
    <source>
        <strain evidence="1 2">NBRC 15435</strain>
    </source>
</reference>
<gene>
    <name evidence="1" type="ORF">Pmi06nite_63100</name>
</gene>
<dbReference type="EMBL" id="BOOO01000037">
    <property type="protein sequence ID" value="GII32868.1"/>
    <property type="molecule type" value="Genomic_DNA"/>
</dbReference>
<evidence type="ECO:0000313" key="2">
    <source>
        <dbReference type="Proteomes" id="UP000650628"/>
    </source>
</evidence>
<dbReference type="NCBIfam" id="TIGR04141">
    <property type="entry name" value="TIGR04141 family sporadically distributed protein"/>
    <property type="match status" value="1"/>
</dbReference>
<sequence length="553" mass="60752">MPPAHPRTPTRLVTLHRLPDVRPDALLDAVDLEFADIMGADLRIPTALEVPALWVDGCLAPDEPVEWCADASLTTGLPVAHYERRSGGLLVLAVDDVVYAVGFGTHGRHLLADEHKDPRFGLQFAVRAVDPYNIHDLVRRFPAARGRSDFTHVPAGLPVFSFGLEPAEIVRRLGGGLDQADLTFRRQTGRTARVEGSSGLRLRLALSPADLIADIRAIAETCARRPPHVLLEFVDQVQPVSDRRTRERLDAALEKMLSRDSSSESLLALAAPTTVLTHLAHTQSYLVRIPGARATAHDHLQLETITAPLQKQPAGNRVQALKKSRIQVCASGDGKDPIAGSAAIKWLEATCSIDSRRFHLLDGHWYEISQTYLDGIRGHIVRILSAPPSLDLPGWAANWTEGEYNKKVPGLRDGYVCLDRKGVRNPLNKRNWIEICDLLGPNDELIHVKKAEGSSPLSHLFYQALVSAQVLAHSTQALAQFAELVARQDRGRTIPDDFQPKKIVLAILLKGGEALTADTLFPFSQITLAHTAIALQEQYHVDLEVIAIPARQP</sequence>
<evidence type="ECO:0000313" key="1">
    <source>
        <dbReference type="EMBL" id="GII32868.1"/>
    </source>
</evidence>
<accession>A0A8J3XDW0</accession>
<dbReference type="Proteomes" id="UP000650628">
    <property type="component" value="Unassembled WGS sequence"/>
</dbReference>
<dbReference type="InterPro" id="IPR026487">
    <property type="entry name" value="CHP04141"/>
</dbReference>